<evidence type="ECO:0000256" key="1">
    <source>
        <dbReference type="SAM" id="MobiDB-lite"/>
    </source>
</evidence>
<keyword evidence="3" id="KW-1185">Reference proteome</keyword>
<evidence type="ECO:0000313" key="2">
    <source>
        <dbReference type="EMBL" id="PHT44975.1"/>
    </source>
</evidence>
<name>A0A2G2WIA4_CAPBA</name>
<feature type="compositionally biased region" description="Polar residues" evidence="1">
    <location>
        <begin position="1"/>
        <end position="10"/>
    </location>
</feature>
<proteinExistence type="predicted"/>
<protein>
    <recommendedName>
        <fullName evidence="4">Retrotransposon gag domain-containing protein</fullName>
    </recommendedName>
</protein>
<feature type="region of interest" description="Disordered" evidence="1">
    <location>
        <begin position="70"/>
        <end position="92"/>
    </location>
</feature>
<dbReference type="OrthoDB" id="1745472at2759"/>
<organism evidence="2 3">
    <name type="scientific">Capsicum baccatum</name>
    <name type="common">Peruvian pepper</name>
    <dbReference type="NCBI Taxonomy" id="33114"/>
    <lineage>
        <taxon>Eukaryota</taxon>
        <taxon>Viridiplantae</taxon>
        <taxon>Streptophyta</taxon>
        <taxon>Embryophyta</taxon>
        <taxon>Tracheophyta</taxon>
        <taxon>Spermatophyta</taxon>
        <taxon>Magnoliopsida</taxon>
        <taxon>eudicotyledons</taxon>
        <taxon>Gunneridae</taxon>
        <taxon>Pentapetalae</taxon>
        <taxon>asterids</taxon>
        <taxon>lamiids</taxon>
        <taxon>Solanales</taxon>
        <taxon>Solanaceae</taxon>
        <taxon>Solanoideae</taxon>
        <taxon>Capsiceae</taxon>
        <taxon>Capsicum</taxon>
    </lineage>
</organism>
<evidence type="ECO:0000313" key="3">
    <source>
        <dbReference type="Proteomes" id="UP000224567"/>
    </source>
</evidence>
<reference evidence="3" key="2">
    <citation type="journal article" date="2017" name="J. Anim. Genet.">
        <title>Multiple reference genome sequences of hot pepper reveal the massive evolution of plant disease resistance genes by retroduplication.</title>
        <authorList>
            <person name="Kim S."/>
            <person name="Park J."/>
            <person name="Yeom S.-I."/>
            <person name="Kim Y.-M."/>
            <person name="Seo E."/>
            <person name="Kim K.-T."/>
            <person name="Kim M.-S."/>
            <person name="Lee J.M."/>
            <person name="Cheong K."/>
            <person name="Shin H.-S."/>
            <person name="Kim S.-B."/>
            <person name="Han K."/>
            <person name="Lee J."/>
            <person name="Park M."/>
            <person name="Lee H.-A."/>
            <person name="Lee H.-Y."/>
            <person name="Lee Y."/>
            <person name="Oh S."/>
            <person name="Lee J.H."/>
            <person name="Choi E."/>
            <person name="Choi E."/>
            <person name="Lee S.E."/>
            <person name="Jeon J."/>
            <person name="Kim H."/>
            <person name="Choi G."/>
            <person name="Song H."/>
            <person name="Lee J."/>
            <person name="Lee S.-C."/>
            <person name="Kwon J.-K."/>
            <person name="Lee H.-Y."/>
            <person name="Koo N."/>
            <person name="Hong Y."/>
            <person name="Kim R.W."/>
            <person name="Kang W.-H."/>
            <person name="Huh J.H."/>
            <person name="Kang B.-C."/>
            <person name="Yang T.-J."/>
            <person name="Lee Y.-H."/>
            <person name="Bennetzen J.L."/>
            <person name="Choi D."/>
        </authorList>
    </citation>
    <scope>NUCLEOTIDE SEQUENCE [LARGE SCALE GENOMIC DNA]</scope>
    <source>
        <strain evidence="3">cv. PBC81</strain>
    </source>
</reference>
<evidence type="ECO:0008006" key="4">
    <source>
        <dbReference type="Google" id="ProtNLM"/>
    </source>
</evidence>
<feature type="compositionally biased region" description="Basic and acidic residues" evidence="1">
    <location>
        <begin position="71"/>
        <end position="92"/>
    </location>
</feature>
<dbReference type="EMBL" id="MLFT02000006">
    <property type="protein sequence ID" value="PHT44975.1"/>
    <property type="molecule type" value="Genomic_DNA"/>
</dbReference>
<accession>A0A2G2WIA4</accession>
<gene>
    <name evidence="2" type="ORF">CQW23_14133</name>
</gene>
<comment type="caution">
    <text evidence="2">The sequence shown here is derived from an EMBL/GenBank/DDBJ whole genome shotgun (WGS) entry which is preliminary data.</text>
</comment>
<dbReference type="AlphaFoldDB" id="A0A2G2WIA4"/>
<sequence>MVNTRVNASHSEPIMSTPDQISQQPTTIAAKLEAMDALTADVAALKAQNSQNQQGKSKVLLEEAEVNSTWKHQETYRRPHTKMEFPKYDGGDPRDEHLCGIQQTRSVFEYRQKFAKWAGVQNWPEHCLIGVFLGGLKDRVDIRIHKPRSVYKAMSLVLEYEGKHGPNWSSKVTDWPSISQPSLTVQESFNFQSSRQPVRSFLRSSLPNIHPLNFAQQICRGKGLCYRCGDKFAPGHRCKPGTFASLELMQENA</sequence>
<feature type="region of interest" description="Disordered" evidence="1">
    <location>
        <begin position="1"/>
        <end position="22"/>
    </location>
</feature>
<reference evidence="2 3" key="1">
    <citation type="journal article" date="2017" name="Genome Biol.">
        <title>New reference genome sequences of hot pepper reveal the massive evolution of plant disease-resistance genes by retroduplication.</title>
        <authorList>
            <person name="Kim S."/>
            <person name="Park J."/>
            <person name="Yeom S.I."/>
            <person name="Kim Y.M."/>
            <person name="Seo E."/>
            <person name="Kim K.T."/>
            <person name="Kim M.S."/>
            <person name="Lee J.M."/>
            <person name="Cheong K."/>
            <person name="Shin H.S."/>
            <person name="Kim S.B."/>
            <person name="Han K."/>
            <person name="Lee J."/>
            <person name="Park M."/>
            <person name="Lee H.A."/>
            <person name="Lee H.Y."/>
            <person name="Lee Y."/>
            <person name="Oh S."/>
            <person name="Lee J.H."/>
            <person name="Choi E."/>
            <person name="Choi E."/>
            <person name="Lee S.E."/>
            <person name="Jeon J."/>
            <person name="Kim H."/>
            <person name="Choi G."/>
            <person name="Song H."/>
            <person name="Lee J."/>
            <person name="Lee S.C."/>
            <person name="Kwon J.K."/>
            <person name="Lee H.Y."/>
            <person name="Koo N."/>
            <person name="Hong Y."/>
            <person name="Kim R.W."/>
            <person name="Kang W.H."/>
            <person name="Huh J.H."/>
            <person name="Kang B.C."/>
            <person name="Yang T.J."/>
            <person name="Lee Y.H."/>
            <person name="Bennetzen J.L."/>
            <person name="Choi D."/>
        </authorList>
    </citation>
    <scope>NUCLEOTIDE SEQUENCE [LARGE SCALE GENOMIC DNA]</scope>
    <source>
        <strain evidence="3">cv. PBC81</strain>
    </source>
</reference>
<dbReference type="Proteomes" id="UP000224567">
    <property type="component" value="Unassembled WGS sequence"/>
</dbReference>